<name>A0ACC0QJA6_9HYPO</name>
<organism evidence="1 2">
    <name type="scientific">Fusarium keratoplasticum</name>
    <dbReference type="NCBI Taxonomy" id="1328300"/>
    <lineage>
        <taxon>Eukaryota</taxon>
        <taxon>Fungi</taxon>
        <taxon>Dikarya</taxon>
        <taxon>Ascomycota</taxon>
        <taxon>Pezizomycotina</taxon>
        <taxon>Sordariomycetes</taxon>
        <taxon>Hypocreomycetidae</taxon>
        <taxon>Hypocreales</taxon>
        <taxon>Nectriaceae</taxon>
        <taxon>Fusarium</taxon>
        <taxon>Fusarium solani species complex</taxon>
    </lineage>
</organism>
<evidence type="ECO:0000313" key="2">
    <source>
        <dbReference type="Proteomes" id="UP001065298"/>
    </source>
</evidence>
<sequence length="1028" mass="113391">MADKWDASAISAVVALVFALFALLVAVAQALQQYLITGQLIRLCDSVVFGPLPGQGRRIWQLSQFRFRVVYSIPQISLQANLWPNQSPHIKSYAIGQEYLPDLDLVPVADNLSSSTSTLSGSSVDGTTILSRRTREWEVNAANIDSGFWGQSTRFQRFRTGWLSVGIWLSCWFSKIRLRMPFPKKERRAIHCVDGSVGEASWVSFCKAINGSCGASVRYHSVTYDADRCPSDLVTAPMQVSMRDVAVMGLTAGMKITSCSFMEKSISMQGAVGSITSSNHAILGPILHFTPRAFASVIPRPLAPGSADGRGIVEPRWLARTWDVCTVAGTFFNSVKRRTTRRLDDRWSSYQEANHPPEVNTRKGEFHQGGIVPVDEKKKHRPTRGPPWTRMRMEKQKPKEKPNTPEPHSTLLIPQTRATISVTHRPQDGPWTITQPDSPSRLGVVKELRGKEKAPVVNVQSGTGEDEEVHVTPSTPPEPTIDPALSGGQATTSAGAVREQHSGQKSATKEPPKSNEVYLMVGETPEHVPEVCPGQANDATQEGAKASRQGDDTQPAPAPMSTFQGEPQTDASEFPMEATKTEQVQNDSWGASLEASESRSSEPQAGGGGSLATFGRPVTPLLLTQTSHWEELPAGNPRGSVSQGTRKRQPQRQATVEDAPDSGEGEGASRTGRSPDPETHDRGLAAKMRQKARNERSRKIQRDKTVVEGSKTDDGKPRLLLTYPQDGSDSGPSRPVSMTEEQMAFAREAERQQRREERELERDKRNKSRGNVVSLDRMDMYWFCQVDIYQGFWATPWASVAPLQTSLVGAITVILEALLGFLEEKTSLIYCDPSLFYYQTQGWISRGRTSYPAYASNARGGVIAHGAYKGVHVPAFQCTIPALELLYSYDWQVSSCLHDQELYCEEQNIELMRIDAWLSYVGRTDMISRGPRDLLNGAPALVQLLQAEFEIDFMNIDLSAKEGGHQDIQGLADNVMDFLTDEELNEAEQLYILVALLRAVKVCQCVLAGSSTAKINEILLKDVQAHLV</sequence>
<proteinExistence type="predicted"/>
<evidence type="ECO:0000313" key="1">
    <source>
        <dbReference type="EMBL" id="KAI8654567.1"/>
    </source>
</evidence>
<dbReference type="EMBL" id="CM046512">
    <property type="protein sequence ID" value="KAI8654567.1"/>
    <property type="molecule type" value="Genomic_DNA"/>
</dbReference>
<protein>
    <submittedName>
        <fullName evidence="1">Uncharacterized protein</fullName>
    </submittedName>
</protein>
<accession>A0ACC0QJA6</accession>
<dbReference type="Proteomes" id="UP001065298">
    <property type="component" value="Chromosome 10"/>
</dbReference>
<keyword evidence="2" id="KW-1185">Reference proteome</keyword>
<comment type="caution">
    <text evidence="1">The sequence shown here is derived from an EMBL/GenBank/DDBJ whole genome shotgun (WGS) entry which is preliminary data.</text>
</comment>
<gene>
    <name evidence="1" type="ORF">NCS57_01203200</name>
</gene>
<reference evidence="1" key="1">
    <citation type="submission" date="2022-06" db="EMBL/GenBank/DDBJ databases">
        <title>Fusarium solani species complex genomes reveal bases of compartmentalisation and animal pathogenesis.</title>
        <authorList>
            <person name="Tsai I.J."/>
        </authorList>
    </citation>
    <scope>NUCLEOTIDE SEQUENCE</scope>
    <source>
        <strain evidence="1">Fu6.1</strain>
    </source>
</reference>